<gene>
    <name evidence="2" type="ORF">CCS01_08145</name>
</gene>
<comment type="caution">
    <text evidence="2">The sequence shown here is derived from an EMBL/GenBank/DDBJ whole genome shotgun (WGS) entry which is preliminary data.</text>
</comment>
<dbReference type="SUPFAM" id="SSF52402">
    <property type="entry name" value="Adenine nucleotide alpha hydrolases-like"/>
    <property type="match status" value="2"/>
</dbReference>
<dbReference type="Proteomes" id="UP000239724">
    <property type="component" value="Unassembled WGS sequence"/>
</dbReference>
<protein>
    <recommendedName>
        <fullName evidence="1">UspA domain-containing protein</fullName>
    </recommendedName>
</protein>
<proteinExistence type="predicted"/>
<sequence length="232" mass="25746">MPPEATILPSEEVLTKRRAYYIRDREDVRISALRTAFDDWSGWGHAEGVSAEWHDLESLVDAAIKDWGMHADVIVLRRPTGHDRLPARHEIHTALFETDRPVLVVPPDAPASFGRRVAIAWRNDRQAIQAVLSALRWQTAPERVFVIAGVAPGSPTPTLPDILLEHGIAAELHILPIGGGVFGEALLAKARELRADMLVMGAYRHSPLREVLLGGVTRYMLGHADLPILMRH</sequence>
<dbReference type="CDD" id="cd00293">
    <property type="entry name" value="USP-like"/>
    <property type="match status" value="1"/>
</dbReference>
<reference evidence="2 3" key="1">
    <citation type="journal article" date="2018" name="Arch. Microbiol.">
        <title>New insights into the metabolic potential of the phototrophic purple bacterium Rhodopila globiformis DSM 161(T) from its draft genome sequence and evidence for a vanadium-dependent nitrogenase.</title>
        <authorList>
            <person name="Imhoff J.F."/>
            <person name="Rahn T."/>
            <person name="Kunzel S."/>
            <person name="Neulinger S.C."/>
        </authorList>
    </citation>
    <scope>NUCLEOTIDE SEQUENCE [LARGE SCALE GENOMIC DNA]</scope>
    <source>
        <strain evidence="2 3">DSM 161</strain>
    </source>
</reference>
<evidence type="ECO:0000259" key="1">
    <source>
        <dbReference type="Pfam" id="PF00582"/>
    </source>
</evidence>
<dbReference type="Pfam" id="PF00582">
    <property type="entry name" value="Usp"/>
    <property type="match status" value="1"/>
</dbReference>
<dbReference type="AlphaFoldDB" id="A0A2S6NK68"/>
<dbReference type="EMBL" id="NHRY01000075">
    <property type="protein sequence ID" value="PPQ35328.1"/>
    <property type="molecule type" value="Genomic_DNA"/>
</dbReference>
<keyword evidence="3" id="KW-1185">Reference proteome</keyword>
<evidence type="ECO:0000313" key="3">
    <source>
        <dbReference type="Proteomes" id="UP000239724"/>
    </source>
</evidence>
<organism evidence="2 3">
    <name type="scientific">Rhodopila globiformis</name>
    <name type="common">Rhodopseudomonas globiformis</name>
    <dbReference type="NCBI Taxonomy" id="1071"/>
    <lineage>
        <taxon>Bacteria</taxon>
        <taxon>Pseudomonadati</taxon>
        <taxon>Pseudomonadota</taxon>
        <taxon>Alphaproteobacteria</taxon>
        <taxon>Acetobacterales</taxon>
        <taxon>Acetobacteraceae</taxon>
        <taxon>Rhodopila</taxon>
    </lineage>
</organism>
<feature type="domain" description="UspA" evidence="1">
    <location>
        <begin position="183"/>
        <end position="230"/>
    </location>
</feature>
<name>A0A2S6NK68_RHOGL</name>
<dbReference type="Gene3D" id="3.40.50.12370">
    <property type="match status" value="1"/>
</dbReference>
<evidence type="ECO:0000313" key="2">
    <source>
        <dbReference type="EMBL" id="PPQ35328.1"/>
    </source>
</evidence>
<dbReference type="InterPro" id="IPR006016">
    <property type="entry name" value="UspA"/>
</dbReference>
<accession>A0A2S6NK68</accession>